<evidence type="ECO:0000313" key="2">
    <source>
        <dbReference type="Proteomes" id="UP000190150"/>
    </source>
</evidence>
<reference evidence="2" key="1">
    <citation type="submission" date="2017-02" db="EMBL/GenBank/DDBJ databases">
        <authorList>
            <person name="Varghese N."/>
            <person name="Submissions S."/>
        </authorList>
    </citation>
    <scope>NUCLEOTIDE SEQUENCE [LARGE SCALE GENOMIC DNA]</scope>
    <source>
        <strain evidence="2">DSM 24091</strain>
    </source>
</reference>
<dbReference type="InterPro" id="IPR023198">
    <property type="entry name" value="PGP-like_dom2"/>
</dbReference>
<evidence type="ECO:0000313" key="1">
    <source>
        <dbReference type="EMBL" id="SKB97787.1"/>
    </source>
</evidence>
<dbReference type="Gene3D" id="3.40.50.1000">
    <property type="entry name" value="HAD superfamily/HAD-like"/>
    <property type="match status" value="1"/>
</dbReference>
<keyword evidence="2" id="KW-1185">Reference proteome</keyword>
<dbReference type="PANTHER" id="PTHR43481:SF4">
    <property type="entry name" value="GLYCEROL-1-PHOSPHATE PHOSPHOHYDROLASE 1-RELATED"/>
    <property type="match status" value="1"/>
</dbReference>
<name>A0A1T5FNW9_9SPHI</name>
<dbReference type="InterPro" id="IPR051806">
    <property type="entry name" value="HAD-like_SPP"/>
</dbReference>
<dbReference type="RefSeq" id="WP_245801076.1">
    <property type="nucleotide sequence ID" value="NZ_FUZF01000017.1"/>
</dbReference>
<dbReference type="Gene3D" id="1.10.150.240">
    <property type="entry name" value="Putative phosphatase, domain 2"/>
    <property type="match status" value="1"/>
</dbReference>
<dbReference type="InterPro" id="IPR036412">
    <property type="entry name" value="HAD-like_sf"/>
</dbReference>
<dbReference type="InterPro" id="IPR041492">
    <property type="entry name" value="HAD_2"/>
</dbReference>
<dbReference type="InterPro" id="IPR023214">
    <property type="entry name" value="HAD_sf"/>
</dbReference>
<dbReference type="Pfam" id="PF13419">
    <property type="entry name" value="HAD_2"/>
    <property type="match status" value="1"/>
</dbReference>
<accession>A0A1T5FNW9</accession>
<dbReference type="GO" id="GO:0050308">
    <property type="term" value="F:sugar-phosphatase activity"/>
    <property type="evidence" value="ECO:0007669"/>
    <property type="project" value="TreeGrafter"/>
</dbReference>
<protein>
    <submittedName>
        <fullName evidence="1">Haloacid dehalogenase superfamily, subfamily IA, variant 3 with third motif having DD or ED</fullName>
    </submittedName>
</protein>
<dbReference type="InterPro" id="IPR006439">
    <property type="entry name" value="HAD-SF_hydro_IA"/>
</dbReference>
<dbReference type="PANTHER" id="PTHR43481">
    <property type="entry name" value="FRUCTOSE-1-PHOSPHATE PHOSPHATASE"/>
    <property type="match status" value="1"/>
</dbReference>
<dbReference type="SFLD" id="SFLDS00003">
    <property type="entry name" value="Haloacid_Dehalogenase"/>
    <property type="match status" value="1"/>
</dbReference>
<organism evidence="1 2">
    <name type="scientific">Sphingobacterium nematocida</name>
    <dbReference type="NCBI Taxonomy" id="1513896"/>
    <lineage>
        <taxon>Bacteria</taxon>
        <taxon>Pseudomonadati</taxon>
        <taxon>Bacteroidota</taxon>
        <taxon>Sphingobacteriia</taxon>
        <taxon>Sphingobacteriales</taxon>
        <taxon>Sphingobacteriaceae</taxon>
        <taxon>Sphingobacterium</taxon>
    </lineage>
</organism>
<gene>
    <name evidence="1" type="ORF">SAMN05660841_03423</name>
</gene>
<dbReference type="SUPFAM" id="SSF56784">
    <property type="entry name" value="HAD-like"/>
    <property type="match status" value="1"/>
</dbReference>
<dbReference type="SFLD" id="SFLDG01129">
    <property type="entry name" value="C1.5:_HAD__Beta-PGM__Phosphata"/>
    <property type="match status" value="1"/>
</dbReference>
<proteinExistence type="predicted"/>
<dbReference type="NCBIfam" id="TIGR01509">
    <property type="entry name" value="HAD-SF-IA-v3"/>
    <property type="match status" value="1"/>
</dbReference>
<dbReference type="EMBL" id="FUZF01000017">
    <property type="protein sequence ID" value="SKB97787.1"/>
    <property type="molecule type" value="Genomic_DNA"/>
</dbReference>
<dbReference type="Proteomes" id="UP000190150">
    <property type="component" value="Unassembled WGS sequence"/>
</dbReference>
<dbReference type="AlphaFoldDB" id="A0A1T5FNW9"/>
<sequence length="226" mass="24991">MREDVDSLPLIFGGFLVKFKINKMNELELEKYNKLINLANPFNTLIFDVDGTLANNIWAHKAAYVETALEYGIDLDDSLIDETAGWPTIAVAQEISQRYHVTLNPVEFSKRKSAIFIDRFIYQTQPITFVRQVLLDSIGDKRIGIVSGGSRSTLAITLEVIGLSDKYEAMVCAGETERGKPFPDPFSRCAELLGVPAGECLVFEDGDPGVQGAIAAGMAWVRIDQL</sequence>
<dbReference type="STRING" id="1513896.SAMN05660841_03423"/>